<organism evidence="4 5">
    <name type="scientific">Microdochium bolleyi</name>
    <dbReference type="NCBI Taxonomy" id="196109"/>
    <lineage>
        <taxon>Eukaryota</taxon>
        <taxon>Fungi</taxon>
        <taxon>Dikarya</taxon>
        <taxon>Ascomycota</taxon>
        <taxon>Pezizomycotina</taxon>
        <taxon>Sordariomycetes</taxon>
        <taxon>Xylariomycetidae</taxon>
        <taxon>Xylariales</taxon>
        <taxon>Microdochiaceae</taxon>
        <taxon>Microdochium</taxon>
    </lineage>
</organism>
<dbReference type="PANTHER" id="PTHR43157">
    <property type="entry name" value="PHOSPHATIDYLINOSITOL-GLYCAN BIOSYNTHESIS CLASS F PROTEIN-RELATED"/>
    <property type="match status" value="1"/>
</dbReference>
<sequence>MLIKRKAMNSYHKTDFDNMSDQTRAGDVPQSGSPPPFITTSPALAPGHHNMYQQPSNCCTTVHHHHHSGAGAPPHPVTAAAGGVNPWYAEPPRLYGNVVPTPLLQRHPALVQCPGCRDIAVTSVRHVQGKGTHWMATFFFVFTVVGTWIPYASNHFKNAEHSCSRCGRVLAVQRFGGGTKAVLMHVERMVYANDLQVTPLSCNTGIGYEVAKALAASPTAYRIIIGCRDTAKGDAAVSRLTTELPSPTASSFAVVQCDLTSDASLEAAAATLARQFDRIDALVNNAGAAPDMQTRPDPATGVPSAAALRKGYNETWDVNVTGTHILTTLLVPLLLRSPDPRLLFLTSGTASLAETERRDGPMFARINAAPEDKGWPKKVPNPGMPLSGMPSAYRAAKVGLNMLMREWARVLHVDGVKVWSISPGFLATGLGGAGADILRKIGAGEPHKGGEFIRDVIEGKRDGDAGKAIRVDSVQAF</sequence>
<keyword evidence="5" id="KW-1185">Reference proteome</keyword>
<reference evidence="5" key="1">
    <citation type="submission" date="2016-02" db="EMBL/GenBank/DDBJ databases">
        <title>Draft genome sequence of Microdochium bolleyi, a fungal endophyte of beachgrass.</title>
        <authorList>
            <consortium name="DOE Joint Genome Institute"/>
            <person name="David A.S."/>
            <person name="May G."/>
            <person name="Haridas S."/>
            <person name="Lim J."/>
            <person name="Wang M."/>
            <person name="Labutti K."/>
            <person name="Lipzen A."/>
            <person name="Barry K."/>
            <person name="Grigoriev I.V."/>
        </authorList>
    </citation>
    <scope>NUCLEOTIDE SEQUENCE [LARGE SCALE GENOMIC DNA]</scope>
    <source>
        <strain evidence="5">J235TASD1</strain>
    </source>
</reference>
<gene>
    <name evidence="4" type="ORF">Micbo1qcDRAFT_235767</name>
</gene>
<proteinExistence type="predicted"/>
<dbReference type="Pfam" id="PF00106">
    <property type="entry name" value="adh_short"/>
    <property type="match status" value="1"/>
</dbReference>
<keyword evidence="1" id="KW-0560">Oxidoreductase</keyword>
<dbReference type="Pfam" id="PF10601">
    <property type="entry name" value="zf-LITAF-like"/>
    <property type="match status" value="1"/>
</dbReference>
<dbReference type="SUPFAM" id="SSF51735">
    <property type="entry name" value="NAD(P)-binding Rossmann-fold domains"/>
    <property type="match status" value="1"/>
</dbReference>
<dbReference type="EMBL" id="KQ964258">
    <property type="protein sequence ID" value="KXJ88401.1"/>
    <property type="molecule type" value="Genomic_DNA"/>
</dbReference>
<evidence type="ECO:0000313" key="5">
    <source>
        <dbReference type="Proteomes" id="UP000070501"/>
    </source>
</evidence>
<dbReference type="Gene3D" id="3.40.50.720">
    <property type="entry name" value="NAD(P)-binding Rossmann-like Domain"/>
    <property type="match status" value="1"/>
</dbReference>
<dbReference type="InParanoid" id="A0A136IU42"/>
<dbReference type="OrthoDB" id="1933717at2759"/>
<dbReference type="InterPro" id="IPR006629">
    <property type="entry name" value="LITAF"/>
</dbReference>
<dbReference type="PANTHER" id="PTHR43157:SF31">
    <property type="entry name" value="PHOSPHATIDYLINOSITOL-GLYCAN BIOSYNTHESIS CLASS F PROTEIN"/>
    <property type="match status" value="1"/>
</dbReference>
<dbReference type="InterPro" id="IPR036291">
    <property type="entry name" value="NAD(P)-bd_dom_sf"/>
</dbReference>
<dbReference type="AlphaFoldDB" id="A0A136IU42"/>
<dbReference type="STRING" id="196109.A0A136IU42"/>
<accession>A0A136IU42</accession>
<dbReference type="PRINTS" id="PR00081">
    <property type="entry name" value="GDHRDH"/>
</dbReference>
<evidence type="ECO:0000256" key="1">
    <source>
        <dbReference type="ARBA" id="ARBA00023002"/>
    </source>
</evidence>
<evidence type="ECO:0000313" key="4">
    <source>
        <dbReference type="EMBL" id="KXJ88401.1"/>
    </source>
</evidence>
<feature type="domain" description="LITAF" evidence="3">
    <location>
        <begin position="93"/>
        <end position="175"/>
    </location>
</feature>
<evidence type="ECO:0000256" key="2">
    <source>
        <dbReference type="SAM" id="MobiDB-lite"/>
    </source>
</evidence>
<dbReference type="Proteomes" id="UP000070501">
    <property type="component" value="Unassembled WGS sequence"/>
</dbReference>
<dbReference type="SMART" id="SM00714">
    <property type="entry name" value="LITAF"/>
    <property type="match status" value="1"/>
</dbReference>
<dbReference type="InterPro" id="IPR002347">
    <property type="entry name" value="SDR_fam"/>
</dbReference>
<dbReference type="PROSITE" id="PS51837">
    <property type="entry name" value="LITAF"/>
    <property type="match status" value="1"/>
</dbReference>
<feature type="region of interest" description="Disordered" evidence="2">
    <location>
        <begin position="1"/>
        <end position="33"/>
    </location>
</feature>
<evidence type="ECO:0000259" key="3">
    <source>
        <dbReference type="PROSITE" id="PS51837"/>
    </source>
</evidence>
<dbReference type="GO" id="GO:0016491">
    <property type="term" value="F:oxidoreductase activity"/>
    <property type="evidence" value="ECO:0007669"/>
    <property type="project" value="UniProtKB-KW"/>
</dbReference>
<name>A0A136IU42_9PEZI</name>
<protein>
    <recommendedName>
        <fullName evidence="3">LITAF domain-containing protein</fullName>
    </recommendedName>
</protein>